<dbReference type="EMBL" id="AP024449">
    <property type="protein sequence ID" value="BCS29021.1"/>
    <property type="molecule type" value="Genomic_DNA"/>
</dbReference>
<protein>
    <recommendedName>
        <fullName evidence="5">RAD52 homolog</fullName>
    </recommendedName>
</protein>
<dbReference type="GO" id="GO:0003697">
    <property type="term" value="F:single-stranded DNA binding"/>
    <property type="evidence" value="ECO:0007669"/>
    <property type="project" value="UniProtKB-ARBA"/>
</dbReference>
<evidence type="ECO:0000313" key="8">
    <source>
        <dbReference type="Proteomes" id="UP000654913"/>
    </source>
</evidence>
<organism evidence="7 8">
    <name type="scientific">Aspergillus puulaauensis</name>
    <dbReference type="NCBI Taxonomy" id="1220207"/>
    <lineage>
        <taxon>Eukaryota</taxon>
        <taxon>Fungi</taxon>
        <taxon>Dikarya</taxon>
        <taxon>Ascomycota</taxon>
        <taxon>Pezizomycotina</taxon>
        <taxon>Eurotiomycetes</taxon>
        <taxon>Eurotiomycetidae</taxon>
        <taxon>Eurotiales</taxon>
        <taxon>Aspergillaceae</taxon>
        <taxon>Aspergillus</taxon>
    </lineage>
</organism>
<dbReference type="GO" id="GO:0000730">
    <property type="term" value="P:DNA recombinase assembly"/>
    <property type="evidence" value="ECO:0007669"/>
    <property type="project" value="InterPro"/>
</dbReference>
<reference evidence="7" key="1">
    <citation type="submission" date="2021-01" db="EMBL/GenBank/DDBJ databases">
        <authorList>
            <consortium name="Aspergillus puulaauensis MK2 genome sequencing consortium"/>
            <person name="Kazuki M."/>
            <person name="Futagami T."/>
        </authorList>
    </citation>
    <scope>NUCLEOTIDE SEQUENCE</scope>
    <source>
        <strain evidence="7">MK2</strain>
    </source>
</reference>
<dbReference type="RefSeq" id="XP_041561207.1">
    <property type="nucleotide sequence ID" value="XM_041695481.1"/>
</dbReference>
<accession>A0A7R8AS31</accession>
<dbReference type="OrthoDB" id="206565at2759"/>
<gene>
    <name evidence="7" type="primary">RAD52</name>
    <name evidence="7" type="ORF">APUU_70591S</name>
</gene>
<keyword evidence="2" id="KW-0227">DNA damage</keyword>
<feature type="compositionally biased region" description="Polar residues" evidence="6">
    <location>
        <begin position="303"/>
        <end position="314"/>
    </location>
</feature>
<dbReference type="GO" id="GO:0045002">
    <property type="term" value="P:double-strand break repair via single-strand annealing"/>
    <property type="evidence" value="ECO:0007669"/>
    <property type="project" value="InterPro"/>
</dbReference>
<dbReference type="InterPro" id="IPR007232">
    <property type="entry name" value="Rad52_Rad59_Rad22"/>
</dbReference>
<dbReference type="AlphaFoldDB" id="A0A7R8AS31"/>
<dbReference type="PANTHER" id="PTHR12132">
    <property type="entry name" value="DNA REPAIR AND RECOMBINATION PROTEIN RAD52, RAD59"/>
    <property type="match status" value="1"/>
</dbReference>
<proteinExistence type="inferred from homology"/>
<feature type="compositionally biased region" description="Polar residues" evidence="6">
    <location>
        <begin position="516"/>
        <end position="540"/>
    </location>
</feature>
<feature type="compositionally biased region" description="Low complexity" evidence="6">
    <location>
        <begin position="591"/>
        <end position="603"/>
    </location>
</feature>
<evidence type="ECO:0000256" key="6">
    <source>
        <dbReference type="SAM" id="MobiDB-lite"/>
    </source>
</evidence>
<dbReference type="KEGG" id="apuu:APUU_70591S"/>
<sequence>MPAVGDQHRGGPASITMPDTTGVIAKNPFEESPSRLNQYTPDEVAALKARLDKKLGPEYISARPGAAGQKVHYLSADKCINLANEVFGFNGWSSSIQNIQIDFVDESPNTGKVSLGLSVIVRVTLKDGAYHEDVGYGHIENCKGKAAAFEKAKKEATTDALKRALRNFGNVLGNCIYDKDYISKVTKVKTAPSKLDIHDLHRHPDFVPIKKEPVQPKALPEDDDLPPRPMIAARNTAAPANNVSDYDAEFGSDVFDEADFNVGEGDNPDEIAEDADAQKMRQPPTPIGRQNMAPNPRGYASGAPTNANPSTVTPSKPERPMSHPPPGRQIPNQGPNNRSYPAAAQDQYANQRRSVPPPETQRTAYQNGRSIPPGQQRAGHGTVPSAASAQVPIKQEYGSGAQNPQPQNMAPPGTPGIDGQAPPVVGFFSARGVDMLRENPHNAAANAPVFDPHAESPSIRKTAGVDHTKTLPVSRPMLAGGASPAPNQSRDFINPSTDVHRKIGIPGGAGSPMNRGPSTSSYRPLTRPNVDSNAMANSPAANRGGFGPPNMNGKRPPLNDVTNASTPGGNGPSPVPNPNDPKRTKFDGSLPPQQQPRNQQQQH</sequence>
<dbReference type="Gene3D" id="3.30.390.80">
    <property type="entry name" value="DNA repair protein Rad52/59/22"/>
    <property type="match status" value="1"/>
</dbReference>
<dbReference type="NCBIfam" id="TIGR00607">
    <property type="entry name" value="rad52"/>
    <property type="match status" value="1"/>
</dbReference>
<dbReference type="SUPFAM" id="SSF54768">
    <property type="entry name" value="dsRNA-binding domain-like"/>
    <property type="match status" value="1"/>
</dbReference>
<feature type="region of interest" description="Disordered" evidence="6">
    <location>
        <begin position="276"/>
        <end position="425"/>
    </location>
</feature>
<evidence type="ECO:0000256" key="1">
    <source>
        <dbReference type="ARBA" id="ARBA00006638"/>
    </source>
</evidence>
<feature type="region of interest" description="Disordered" evidence="6">
    <location>
        <begin position="444"/>
        <end position="603"/>
    </location>
</feature>
<dbReference type="Proteomes" id="UP000654913">
    <property type="component" value="Chromosome 7"/>
</dbReference>
<dbReference type="GeneID" id="64979018"/>
<name>A0A7R8AS31_9EURO</name>
<feature type="compositionally biased region" description="Polar residues" evidence="6">
    <location>
        <begin position="360"/>
        <end position="369"/>
    </location>
</feature>
<feature type="region of interest" description="Disordered" evidence="6">
    <location>
        <begin position="1"/>
        <end position="23"/>
    </location>
</feature>
<feature type="compositionally biased region" description="Polar residues" evidence="6">
    <location>
        <begin position="485"/>
        <end position="497"/>
    </location>
</feature>
<evidence type="ECO:0000313" key="7">
    <source>
        <dbReference type="EMBL" id="BCS29021.1"/>
    </source>
</evidence>
<dbReference type="PANTHER" id="PTHR12132:SF1">
    <property type="entry name" value="DNA REPAIR PROTEIN RAD52 HOMOLOG"/>
    <property type="match status" value="1"/>
</dbReference>
<dbReference type="InterPro" id="IPR041247">
    <property type="entry name" value="Rad52_fam"/>
</dbReference>
<dbReference type="InterPro" id="IPR042525">
    <property type="entry name" value="Rad52_Rad59_Rad22_sf"/>
</dbReference>
<reference evidence="7" key="2">
    <citation type="submission" date="2021-02" db="EMBL/GenBank/DDBJ databases">
        <title>Aspergillus puulaauensis MK2 genome sequence.</title>
        <authorList>
            <person name="Futagami T."/>
            <person name="Mori K."/>
            <person name="Kadooka C."/>
            <person name="Tanaka T."/>
        </authorList>
    </citation>
    <scope>NUCLEOTIDE SEQUENCE</scope>
    <source>
        <strain evidence="7">MK2</strain>
    </source>
</reference>
<evidence type="ECO:0000256" key="2">
    <source>
        <dbReference type="ARBA" id="ARBA00022763"/>
    </source>
</evidence>
<keyword evidence="8" id="KW-1185">Reference proteome</keyword>
<feature type="compositionally biased region" description="Low complexity" evidence="6">
    <location>
        <begin position="401"/>
        <end position="411"/>
    </location>
</feature>
<comment type="similarity">
    <text evidence="1">Belongs to the RAD52 family.</text>
</comment>
<feature type="compositionally biased region" description="Polar residues" evidence="6">
    <location>
        <begin position="330"/>
        <end position="339"/>
    </location>
</feature>
<dbReference type="GO" id="GO:0005634">
    <property type="term" value="C:nucleus"/>
    <property type="evidence" value="ECO:0007669"/>
    <property type="project" value="InterPro"/>
</dbReference>
<evidence type="ECO:0000256" key="4">
    <source>
        <dbReference type="ARBA" id="ARBA00023204"/>
    </source>
</evidence>
<keyword evidence="4" id="KW-0234">DNA repair</keyword>
<evidence type="ECO:0000256" key="5">
    <source>
        <dbReference type="ARBA" id="ARBA00077224"/>
    </source>
</evidence>
<feature type="region of interest" description="Disordered" evidence="6">
    <location>
        <begin position="206"/>
        <end position="245"/>
    </location>
</feature>
<evidence type="ECO:0000256" key="3">
    <source>
        <dbReference type="ARBA" id="ARBA00023172"/>
    </source>
</evidence>
<dbReference type="Pfam" id="PF04098">
    <property type="entry name" value="Rad52_Rad22"/>
    <property type="match status" value="1"/>
</dbReference>
<dbReference type="InterPro" id="IPR004585">
    <property type="entry name" value="DNA_recomb/repair_Rad52"/>
</dbReference>
<keyword evidence="3" id="KW-0233">DNA recombination</keyword>
<dbReference type="FunFam" id="3.30.390.80:FF:000001">
    <property type="entry name" value="DNA repair protein RAD52 homolog"/>
    <property type="match status" value="1"/>
</dbReference>
<dbReference type="GO" id="GO:0006312">
    <property type="term" value="P:mitotic recombination"/>
    <property type="evidence" value="ECO:0007669"/>
    <property type="project" value="TreeGrafter"/>
</dbReference>